<accession>A0A1R3GZ76</accession>
<dbReference type="EMBL" id="AWUE01021125">
    <property type="protein sequence ID" value="OMO63399.1"/>
    <property type="molecule type" value="Genomic_DNA"/>
</dbReference>
<keyword evidence="1" id="KW-0732">Signal</keyword>
<feature type="signal peptide" evidence="1">
    <location>
        <begin position="1"/>
        <end position="26"/>
    </location>
</feature>
<keyword evidence="3" id="KW-1185">Reference proteome</keyword>
<evidence type="ECO:0000313" key="2">
    <source>
        <dbReference type="EMBL" id="OMO63399.1"/>
    </source>
</evidence>
<name>A0A1R3GZ76_9ROSI</name>
<evidence type="ECO:0000313" key="3">
    <source>
        <dbReference type="Proteomes" id="UP000187203"/>
    </source>
</evidence>
<gene>
    <name evidence="2" type="ORF">COLO4_32497</name>
</gene>
<feature type="chain" id="PRO_5012887408" evidence="1">
    <location>
        <begin position="27"/>
        <end position="46"/>
    </location>
</feature>
<proteinExistence type="predicted"/>
<comment type="caution">
    <text evidence="2">The sequence shown here is derived from an EMBL/GenBank/DDBJ whole genome shotgun (WGS) entry which is preliminary data.</text>
</comment>
<dbReference type="Proteomes" id="UP000187203">
    <property type="component" value="Unassembled WGS sequence"/>
</dbReference>
<organism evidence="2 3">
    <name type="scientific">Corchorus olitorius</name>
    <dbReference type="NCBI Taxonomy" id="93759"/>
    <lineage>
        <taxon>Eukaryota</taxon>
        <taxon>Viridiplantae</taxon>
        <taxon>Streptophyta</taxon>
        <taxon>Embryophyta</taxon>
        <taxon>Tracheophyta</taxon>
        <taxon>Spermatophyta</taxon>
        <taxon>Magnoliopsida</taxon>
        <taxon>eudicotyledons</taxon>
        <taxon>Gunneridae</taxon>
        <taxon>Pentapetalae</taxon>
        <taxon>rosids</taxon>
        <taxon>malvids</taxon>
        <taxon>Malvales</taxon>
        <taxon>Malvaceae</taxon>
        <taxon>Grewioideae</taxon>
        <taxon>Apeibeae</taxon>
        <taxon>Corchorus</taxon>
    </lineage>
</organism>
<reference evidence="3" key="1">
    <citation type="submission" date="2013-09" db="EMBL/GenBank/DDBJ databases">
        <title>Corchorus olitorius genome sequencing.</title>
        <authorList>
            <person name="Alam M."/>
            <person name="Haque M.S."/>
            <person name="Islam M.S."/>
            <person name="Emdad E.M."/>
            <person name="Islam M.M."/>
            <person name="Ahmed B."/>
            <person name="Halim A."/>
            <person name="Hossen Q.M.M."/>
            <person name="Hossain M.Z."/>
            <person name="Ahmed R."/>
            <person name="Khan M.M."/>
            <person name="Islam R."/>
            <person name="Rashid M.M."/>
            <person name="Khan S.A."/>
            <person name="Rahman M.S."/>
            <person name="Alam M."/>
            <person name="Yahiya A.S."/>
            <person name="Khan M.S."/>
            <person name="Azam M.S."/>
            <person name="Haque T."/>
            <person name="Lashkar M.Z.H."/>
            <person name="Akhand A.I."/>
            <person name="Morshed G."/>
            <person name="Roy S."/>
            <person name="Uddin K.S."/>
            <person name="Rabeya T."/>
            <person name="Hossain A.S."/>
            <person name="Chowdhury A."/>
            <person name="Snigdha A.R."/>
            <person name="Mortoza M.S."/>
            <person name="Matin S.A."/>
            <person name="Hoque S.M.E."/>
            <person name="Islam M.K."/>
            <person name="Roy D.K."/>
            <person name="Haider R."/>
            <person name="Moosa M.M."/>
            <person name="Elias S.M."/>
            <person name="Hasan A.M."/>
            <person name="Jahan S."/>
            <person name="Shafiuddin M."/>
            <person name="Mahmood N."/>
            <person name="Shommy N.S."/>
        </authorList>
    </citation>
    <scope>NUCLEOTIDE SEQUENCE [LARGE SCALE GENOMIC DNA]</scope>
    <source>
        <strain evidence="3">cv. O-4</strain>
    </source>
</reference>
<protein>
    <submittedName>
        <fullName evidence="2">Uncharacterized protein</fullName>
    </submittedName>
</protein>
<dbReference type="AlphaFoldDB" id="A0A1R3GZ76"/>
<sequence>MEYFKLKKLVFVMAILLAILIASSSANDDEDKVDIFNEGSFENIWL</sequence>
<evidence type="ECO:0000256" key="1">
    <source>
        <dbReference type="SAM" id="SignalP"/>
    </source>
</evidence>